<sequence length="98" mass="11242">MYESVQRLKQAQMPGETARLAQLKWFFFPPLYENESEKRKKMAPPKAKKKKFCSCPLAAYRWKQRLLLLVPAFLVHFVVAVAPDARQSMAVAGSISRS</sequence>
<proteinExistence type="predicted"/>
<dbReference type="AlphaFoldDB" id="A0A2T3YWM9"/>
<keyword evidence="3" id="KW-1185">Reference proteome</keyword>
<dbReference type="Proteomes" id="UP000240493">
    <property type="component" value="Unassembled WGS sequence"/>
</dbReference>
<keyword evidence="1" id="KW-1133">Transmembrane helix</keyword>
<accession>A0A2T3YWM9</accession>
<evidence type="ECO:0000313" key="2">
    <source>
        <dbReference type="EMBL" id="PTB36965.1"/>
    </source>
</evidence>
<evidence type="ECO:0000313" key="3">
    <source>
        <dbReference type="Proteomes" id="UP000240493"/>
    </source>
</evidence>
<name>A0A2T3YWM9_TRIA4</name>
<protein>
    <submittedName>
        <fullName evidence="2">Uncharacterized protein</fullName>
    </submittedName>
</protein>
<keyword evidence="1" id="KW-0812">Transmembrane</keyword>
<keyword evidence="1" id="KW-0472">Membrane</keyword>
<dbReference type="EMBL" id="KZ679269">
    <property type="protein sequence ID" value="PTB36965.1"/>
    <property type="molecule type" value="Genomic_DNA"/>
</dbReference>
<reference evidence="2 3" key="1">
    <citation type="submission" date="2016-07" db="EMBL/GenBank/DDBJ databases">
        <title>Multiple horizontal gene transfer events from other fungi enriched the ability of initially mycotrophic Trichoderma (Ascomycota) to feed on dead plant biomass.</title>
        <authorList>
            <consortium name="DOE Joint Genome Institute"/>
            <person name="Aerts A."/>
            <person name="Atanasova L."/>
            <person name="Chenthamara K."/>
            <person name="Zhang J."/>
            <person name="Grujic M."/>
            <person name="Henrissat B."/>
            <person name="Kuo A."/>
            <person name="Salamov A."/>
            <person name="Lipzen A."/>
            <person name="Labutti K."/>
            <person name="Barry K."/>
            <person name="Miao Y."/>
            <person name="Rahimi M.J."/>
            <person name="Shen Q."/>
            <person name="Grigoriev I.V."/>
            <person name="Kubicek C.P."/>
            <person name="Druzhinina I.S."/>
        </authorList>
    </citation>
    <scope>NUCLEOTIDE SEQUENCE [LARGE SCALE GENOMIC DNA]</scope>
    <source>
        <strain evidence="2 3">CBS 433.97</strain>
    </source>
</reference>
<gene>
    <name evidence="2" type="ORF">M441DRAFT_83578</name>
</gene>
<organism evidence="2 3">
    <name type="scientific">Trichoderma asperellum (strain ATCC 204424 / CBS 433.97 / NBRC 101777)</name>
    <dbReference type="NCBI Taxonomy" id="1042311"/>
    <lineage>
        <taxon>Eukaryota</taxon>
        <taxon>Fungi</taxon>
        <taxon>Dikarya</taxon>
        <taxon>Ascomycota</taxon>
        <taxon>Pezizomycotina</taxon>
        <taxon>Sordariomycetes</taxon>
        <taxon>Hypocreomycetidae</taxon>
        <taxon>Hypocreales</taxon>
        <taxon>Hypocreaceae</taxon>
        <taxon>Trichoderma</taxon>
    </lineage>
</organism>
<evidence type="ECO:0000256" key="1">
    <source>
        <dbReference type="SAM" id="Phobius"/>
    </source>
</evidence>
<feature type="transmembrane region" description="Helical" evidence="1">
    <location>
        <begin position="66"/>
        <end position="83"/>
    </location>
</feature>